<sequence>MARRTGAARQVAAEVEGLGLQARPVLGESTGSFVHRLAAFDGWEVGELLAKLGAGTGVVAPREAELYLNEAAVDRLAVLTDRPVEVLRRVLPSVNVPLARVGAPELLRADGVPRWAWPWRPQGFRVRACGLCLARHNIGEEVWLAAPDPWQVCVRHRRWLDSTHFPQRPFLSLAGLPEVLTAEKRRWRRERRWGLLARVLLADALQVGVYWWTKRAGGVPAWEWRAQLVGLRANDVRVAPLVLLPEAQALADHMLVWERWRMGGGAEAVDGQWWLEGAEELAGAWRLRCPAWRAPLLRWLGEHYPLPVGAGSCGVGGGPGAAAVRRQALREPHRGAVALQPLQELSCLPWRLGCSVRALRCG</sequence>
<proteinExistence type="predicted"/>
<dbReference type="InterPro" id="IPR009492">
    <property type="entry name" value="TniQ"/>
</dbReference>
<evidence type="ECO:0000313" key="2">
    <source>
        <dbReference type="EMBL" id="MFC6064338.1"/>
    </source>
</evidence>
<dbReference type="EMBL" id="JBHSPX010000004">
    <property type="protein sequence ID" value="MFC6064338.1"/>
    <property type="molecule type" value="Genomic_DNA"/>
</dbReference>
<accession>A0ABW1MLN2</accession>
<name>A0ABW1MLN2_9ACTN</name>
<gene>
    <name evidence="2" type="ORF">ACFP4F_17545</name>
</gene>
<dbReference type="Proteomes" id="UP001596139">
    <property type="component" value="Unassembled WGS sequence"/>
</dbReference>
<feature type="domain" description="TniQ" evidence="1">
    <location>
        <begin position="22"/>
        <end position="158"/>
    </location>
</feature>
<dbReference type="Pfam" id="PF06527">
    <property type="entry name" value="TniQ"/>
    <property type="match status" value="1"/>
</dbReference>
<protein>
    <submittedName>
        <fullName evidence="2">TniQ family protein</fullName>
    </submittedName>
</protein>
<organism evidence="2 3">
    <name type="scientific">Streptomyces ochraceiscleroticus</name>
    <dbReference type="NCBI Taxonomy" id="47761"/>
    <lineage>
        <taxon>Bacteria</taxon>
        <taxon>Bacillati</taxon>
        <taxon>Actinomycetota</taxon>
        <taxon>Actinomycetes</taxon>
        <taxon>Kitasatosporales</taxon>
        <taxon>Streptomycetaceae</taxon>
        <taxon>Streptomyces</taxon>
    </lineage>
</organism>
<keyword evidence="3" id="KW-1185">Reference proteome</keyword>
<comment type="caution">
    <text evidence="2">The sequence shown here is derived from an EMBL/GenBank/DDBJ whole genome shotgun (WGS) entry which is preliminary data.</text>
</comment>
<dbReference type="RefSeq" id="WP_157848979.1">
    <property type="nucleotide sequence ID" value="NZ_JBHSPX010000004.1"/>
</dbReference>
<reference evidence="3" key="1">
    <citation type="journal article" date="2019" name="Int. J. Syst. Evol. Microbiol.">
        <title>The Global Catalogue of Microorganisms (GCM) 10K type strain sequencing project: providing services to taxonomists for standard genome sequencing and annotation.</title>
        <authorList>
            <consortium name="The Broad Institute Genomics Platform"/>
            <consortium name="The Broad Institute Genome Sequencing Center for Infectious Disease"/>
            <person name="Wu L."/>
            <person name="Ma J."/>
        </authorList>
    </citation>
    <scope>NUCLEOTIDE SEQUENCE [LARGE SCALE GENOMIC DNA]</scope>
    <source>
        <strain evidence="3">CGMCC 1.15180</strain>
    </source>
</reference>
<evidence type="ECO:0000313" key="3">
    <source>
        <dbReference type="Proteomes" id="UP001596139"/>
    </source>
</evidence>
<evidence type="ECO:0000259" key="1">
    <source>
        <dbReference type="Pfam" id="PF06527"/>
    </source>
</evidence>